<dbReference type="RefSeq" id="WP_377930355.1">
    <property type="nucleotide sequence ID" value="NZ_JBHUEM010000052.1"/>
</dbReference>
<dbReference type="Pfam" id="PF12706">
    <property type="entry name" value="Lactamase_B_2"/>
    <property type="match status" value="1"/>
</dbReference>
<proteinExistence type="predicted"/>
<dbReference type="PANTHER" id="PTHR46018">
    <property type="entry name" value="ZINC PHOSPHODIESTERASE ELAC PROTEIN 1"/>
    <property type="match status" value="1"/>
</dbReference>
<evidence type="ECO:0000256" key="1">
    <source>
        <dbReference type="ARBA" id="ARBA00022833"/>
    </source>
</evidence>
<evidence type="ECO:0000313" key="3">
    <source>
        <dbReference type="EMBL" id="MFD1739133.1"/>
    </source>
</evidence>
<dbReference type="PANTHER" id="PTHR46018:SF4">
    <property type="entry name" value="METALLO-HYDROLASE YHFI-RELATED"/>
    <property type="match status" value="1"/>
</dbReference>
<accession>A0ABW4LX54</accession>
<evidence type="ECO:0000313" key="4">
    <source>
        <dbReference type="Proteomes" id="UP001597214"/>
    </source>
</evidence>
<dbReference type="SUPFAM" id="SSF56281">
    <property type="entry name" value="Metallo-hydrolase/oxidoreductase"/>
    <property type="match status" value="1"/>
</dbReference>
<gene>
    <name evidence="3" type="ORF">ACFSCX_21720</name>
</gene>
<feature type="domain" description="Metallo-beta-lactamase" evidence="2">
    <location>
        <begin position="18"/>
        <end position="211"/>
    </location>
</feature>
<dbReference type="EMBL" id="JBHUEM010000052">
    <property type="protein sequence ID" value="MFD1739133.1"/>
    <property type="molecule type" value="Genomic_DNA"/>
</dbReference>
<dbReference type="CDD" id="cd07716">
    <property type="entry name" value="RNaseZ_short-form-like_MBL-fold"/>
    <property type="match status" value="1"/>
</dbReference>
<evidence type="ECO:0000259" key="2">
    <source>
        <dbReference type="SMART" id="SM00849"/>
    </source>
</evidence>
<name>A0ABW4LX54_9BACI</name>
<keyword evidence="4" id="KW-1185">Reference proteome</keyword>
<dbReference type="InterPro" id="IPR036866">
    <property type="entry name" value="RibonucZ/Hydroxyglut_hydro"/>
</dbReference>
<keyword evidence="1" id="KW-0862">Zinc</keyword>
<reference evidence="4" key="1">
    <citation type="journal article" date="2019" name="Int. J. Syst. Evol. Microbiol.">
        <title>The Global Catalogue of Microorganisms (GCM) 10K type strain sequencing project: providing services to taxonomists for standard genome sequencing and annotation.</title>
        <authorList>
            <consortium name="The Broad Institute Genomics Platform"/>
            <consortium name="The Broad Institute Genome Sequencing Center for Infectious Disease"/>
            <person name="Wu L."/>
            <person name="Ma J."/>
        </authorList>
    </citation>
    <scope>NUCLEOTIDE SEQUENCE [LARGE SCALE GENOMIC DNA]</scope>
    <source>
        <strain evidence="4">CCUG 49339</strain>
    </source>
</reference>
<protein>
    <submittedName>
        <fullName evidence="3">MBL fold metallo-hydrolase</fullName>
    </submittedName>
</protein>
<dbReference type="SMART" id="SM00849">
    <property type="entry name" value="Lactamase_B"/>
    <property type="match status" value="1"/>
</dbReference>
<dbReference type="Gene3D" id="3.60.15.10">
    <property type="entry name" value="Ribonuclease Z/Hydroxyacylglutathione hydrolase-like"/>
    <property type="match status" value="1"/>
</dbReference>
<comment type="caution">
    <text evidence="3">The sequence shown here is derived from an EMBL/GenBank/DDBJ whole genome shotgun (WGS) entry which is preliminary data.</text>
</comment>
<sequence>MKVTVIGFWGGFPGKNEATSGYLVEHKDFKLLVDCGSGVISQMQNYIQVEELDAVIISHYHNDHVCDIGALQYGRLISGFLGKQMSLLEIYGHQQDQQGYESLTYPNVTKALPYDPESSVTIGPFSISFLQTDHPVPCYAMRIEADGTSFVYTADTSYKEEFVSFSKGTDLLICECNLYAGMDGKKAGHMTSTDAGLLAQQAGVKELLLTHLPHFGNHAELMEQANELYKGRVSLAKSGWSWTAS</sequence>
<dbReference type="Proteomes" id="UP001597214">
    <property type="component" value="Unassembled WGS sequence"/>
</dbReference>
<organism evidence="3 4">
    <name type="scientific">Bacillus salitolerans</name>
    <dbReference type="NCBI Taxonomy" id="1437434"/>
    <lineage>
        <taxon>Bacteria</taxon>
        <taxon>Bacillati</taxon>
        <taxon>Bacillota</taxon>
        <taxon>Bacilli</taxon>
        <taxon>Bacillales</taxon>
        <taxon>Bacillaceae</taxon>
        <taxon>Bacillus</taxon>
    </lineage>
</organism>
<dbReference type="InterPro" id="IPR001279">
    <property type="entry name" value="Metallo-B-lactamas"/>
</dbReference>